<evidence type="ECO:0000313" key="2">
    <source>
        <dbReference type="Proteomes" id="UP001642540"/>
    </source>
</evidence>
<organism evidence="1 2">
    <name type="scientific">Orchesella dallaii</name>
    <dbReference type="NCBI Taxonomy" id="48710"/>
    <lineage>
        <taxon>Eukaryota</taxon>
        <taxon>Metazoa</taxon>
        <taxon>Ecdysozoa</taxon>
        <taxon>Arthropoda</taxon>
        <taxon>Hexapoda</taxon>
        <taxon>Collembola</taxon>
        <taxon>Entomobryomorpha</taxon>
        <taxon>Entomobryoidea</taxon>
        <taxon>Orchesellidae</taxon>
        <taxon>Orchesellinae</taxon>
        <taxon>Orchesella</taxon>
    </lineage>
</organism>
<reference evidence="1 2" key="1">
    <citation type="submission" date="2024-08" db="EMBL/GenBank/DDBJ databases">
        <authorList>
            <person name="Cucini C."/>
            <person name="Frati F."/>
        </authorList>
    </citation>
    <scope>NUCLEOTIDE SEQUENCE [LARGE SCALE GENOMIC DNA]</scope>
</reference>
<comment type="caution">
    <text evidence="1">The sequence shown here is derived from an EMBL/GenBank/DDBJ whole genome shotgun (WGS) entry which is preliminary data.</text>
</comment>
<accession>A0ABP1Q441</accession>
<proteinExistence type="predicted"/>
<dbReference type="EMBL" id="CAXLJM020000019">
    <property type="protein sequence ID" value="CAL8085174.1"/>
    <property type="molecule type" value="Genomic_DNA"/>
</dbReference>
<dbReference type="Proteomes" id="UP001642540">
    <property type="component" value="Unassembled WGS sequence"/>
</dbReference>
<name>A0ABP1Q441_9HEXA</name>
<keyword evidence="2" id="KW-1185">Reference proteome</keyword>
<sequence>MTSKISKKHFLLFHQIPYIFLCFWTSVITLPIVLLLFLIISIVRLLLATYLCYATKGRIHLMEPTDSMVSVDFDLSPVNYMMCFHVRLDITEQKLEGLREKIRKHLDSPPYNKLKLRLCTKAGFSCWEDLSGSSEFDIKNHVKLCPGVESWEKSISETELMSLVSKALNSSLKQSGKPDWEILIVPRVRMKTNSDEAVGEPLTTLIIRLHHSYMDGNCALGFLQACLFDTDGVTTSSLETLNVLPSDPWYSQKQLGLLTKVLLYGPLYMITLFIGGIGRISRVFHETTSDVTFVGRTKLRMSSSTLNKIRMAFDCQTRSVITYAFLSTLHRLAERSRIPIPPEVRMGITHAMPPYPKNKLSNRFTIISKKLPLAGPNQLEQIDGIARVSEENAHEVTALLWTVKLAAQFPAVLYLRFTNGAVHPCGMTAAPSSERRFRLLGGPVESAFALPPMVNGSHYICAFCTYGGNLSVAFRVASTPLVQDQYEFQNFIMEFENCLKELEIEAGMKIVNKKHA</sequence>
<evidence type="ECO:0000313" key="1">
    <source>
        <dbReference type="EMBL" id="CAL8085174.1"/>
    </source>
</evidence>
<protein>
    <recommendedName>
        <fullName evidence="3">O-acyltransferase WSD1 C-terminal domain-containing protein</fullName>
    </recommendedName>
</protein>
<evidence type="ECO:0008006" key="3">
    <source>
        <dbReference type="Google" id="ProtNLM"/>
    </source>
</evidence>
<gene>
    <name evidence="1" type="ORF">ODALV1_LOCUS6027</name>
</gene>